<evidence type="ECO:0000313" key="1">
    <source>
        <dbReference type="EMBL" id="EWM54588.1"/>
    </source>
</evidence>
<evidence type="ECO:0000313" key="2">
    <source>
        <dbReference type="Proteomes" id="UP000019365"/>
    </source>
</evidence>
<dbReference type="AlphaFoldDB" id="W7ULC5"/>
<protein>
    <submittedName>
        <fullName evidence="1">Uncharacterized protein</fullName>
    </submittedName>
</protein>
<dbReference type="EMBL" id="ATAX01000010">
    <property type="protein sequence ID" value="EWM54588.1"/>
    <property type="molecule type" value="Genomic_DNA"/>
</dbReference>
<proteinExistence type="predicted"/>
<comment type="caution">
    <text evidence="1">The sequence shown here is derived from an EMBL/GenBank/DDBJ whole genome shotgun (WGS) entry which is preliminary data.</text>
</comment>
<reference evidence="1 2" key="1">
    <citation type="journal article" date="2014" name="PLoS ONE">
        <title>Rumen cellulosomics: divergent fiber-degrading strategies revealed by comparative genome-wide analysis of six ruminococcal strains.</title>
        <authorList>
            <person name="Dassa B."/>
            <person name="Borovok I."/>
            <person name="Ruimy-Israeli V."/>
            <person name="Lamed R."/>
            <person name="Flint H.J."/>
            <person name="Duncan S.H."/>
            <person name="Henrissat B."/>
            <person name="Coutinho P."/>
            <person name="Morrison M."/>
            <person name="Mosoni P."/>
            <person name="Yeoman C.J."/>
            <person name="White B.A."/>
            <person name="Bayer E.A."/>
        </authorList>
    </citation>
    <scope>NUCLEOTIDE SEQUENCE [LARGE SCALE GENOMIC DNA]</scope>
    <source>
        <strain evidence="1 2">007c</strain>
    </source>
</reference>
<gene>
    <name evidence="1" type="ORF">RF007C_03795</name>
</gene>
<organism evidence="1 2">
    <name type="scientific">Ruminococcus flavefaciens 007c</name>
    <dbReference type="NCBI Taxonomy" id="1341157"/>
    <lineage>
        <taxon>Bacteria</taxon>
        <taxon>Bacillati</taxon>
        <taxon>Bacillota</taxon>
        <taxon>Clostridia</taxon>
        <taxon>Eubacteriales</taxon>
        <taxon>Oscillospiraceae</taxon>
        <taxon>Ruminococcus</taxon>
    </lineage>
</organism>
<dbReference type="Proteomes" id="UP000019365">
    <property type="component" value="Unassembled WGS sequence"/>
</dbReference>
<dbReference type="PATRIC" id="fig|1341157.4.peg.640"/>
<sequence length="124" mass="14160">MSPLYVKNSNLYLDKRLEKLYDKFEIGRPQKYYVKDVTIMKKLITKVSAIAMAALLLGTGTALTKTISPKSDNVLTAHAKFCSGSHDYHYSYSYSFKQNGTVYCYDVYVCSRCGTRNPRLVARY</sequence>
<name>W7ULC5_RUMFL</name>
<keyword evidence="2" id="KW-1185">Reference proteome</keyword>
<accession>W7ULC5</accession>